<dbReference type="KEGG" id="sib:SIR_0777"/>
<reference evidence="1 2" key="1">
    <citation type="journal article" date="2013" name="BMC Genomics">
        <title>Phylogenetic relationship and virulence inference of Streptococcus Anginosus Group: curated annotation and whole-genome comparative analysis support distinct species designation.</title>
        <authorList>
            <person name="Olson A.B."/>
            <person name="Kent H."/>
            <person name="Sibley C.D."/>
            <person name="Grinwis M.E."/>
            <person name="Mabon P."/>
            <person name="Ouellette C."/>
            <person name="Tyson S."/>
            <person name="Graham M."/>
            <person name="Tyler S.D."/>
            <person name="Van Domselaar G."/>
            <person name="Surette M.G."/>
            <person name="Corbett C.R."/>
        </authorList>
    </citation>
    <scope>NUCLEOTIDE SEQUENCE [LARGE SCALE GENOMIC DNA]</scope>
    <source>
        <strain evidence="1 2">B196</strain>
    </source>
</reference>
<evidence type="ECO:0000313" key="1">
    <source>
        <dbReference type="EMBL" id="AGU76145.1"/>
    </source>
</evidence>
<dbReference type="Proteomes" id="UP000016233">
    <property type="component" value="Chromosome"/>
</dbReference>
<organism evidence="1 2">
    <name type="scientific">Streptococcus intermedius B196</name>
    <dbReference type="NCBI Taxonomy" id="862967"/>
    <lineage>
        <taxon>Bacteria</taxon>
        <taxon>Bacillati</taxon>
        <taxon>Bacillota</taxon>
        <taxon>Bacilli</taxon>
        <taxon>Lactobacillales</taxon>
        <taxon>Streptococcaceae</taxon>
        <taxon>Streptococcus</taxon>
        <taxon>Streptococcus anginosus group</taxon>
    </lineage>
</organism>
<accession>T1ZE35</accession>
<dbReference type="HOGENOM" id="CLU_2829407_0_0_9"/>
<keyword evidence="2" id="KW-1185">Reference proteome</keyword>
<protein>
    <submittedName>
        <fullName evidence="1">Uncharacterized protein</fullName>
    </submittedName>
</protein>
<name>T1ZE35_STRIT</name>
<gene>
    <name evidence="1" type="ORF">SIR_0777</name>
</gene>
<sequence>MVLIIKSLVASLLGIFKQINCHLYSYMLYLKIYLTKGNAKYDEKNSLNYGNFNNFAFYFCVFILSY</sequence>
<proteinExistence type="predicted"/>
<dbReference type="AlphaFoldDB" id="T1ZE35"/>
<dbReference type="EMBL" id="CP003857">
    <property type="protein sequence ID" value="AGU76145.1"/>
    <property type="molecule type" value="Genomic_DNA"/>
</dbReference>
<evidence type="ECO:0000313" key="2">
    <source>
        <dbReference type="Proteomes" id="UP000016233"/>
    </source>
</evidence>